<feature type="transmembrane region" description="Helical" evidence="1">
    <location>
        <begin position="21"/>
        <end position="39"/>
    </location>
</feature>
<feature type="transmembrane region" description="Helical" evidence="1">
    <location>
        <begin position="197"/>
        <end position="213"/>
    </location>
</feature>
<name>A0ABW1TJT2_9LACO</name>
<keyword evidence="3" id="KW-1185">Reference proteome</keyword>
<evidence type="ECO:0000313" key="2">
    <source>
        <dbReference type="EMBL" id="MFC6261586.1"/>
    </source>
</evidence>
<gene>
    <name evidence="2" type="ORF">ACFP1C_11580</name>
</gene>
<keyword evidence="1" id="KW-0812">Transmembrane</keyword>
<evidence type="ECO:0008006" key="4">
    <source>
        <dbReference type="Google" id="ProtNLM"/>
    </source>
</evidence>
<feature type="transmembrane region" description="Helical" evidence="1">
    <location>
        <begin position="462"/>
        <end position="480"/>
    </location>
</feature>
<accession>A0ABW1TJT2</accession>
<keyword evidence="1" id="KW-0472">Membrane</keyword>
<feature type="transmembrane region" description="Helical" evidence="1">
    <location>
        <begin position="115"/>
        <end position="134"/>
    </location>
</feature>
<feature type="transmembrane region" description="Helical" evidence="1">
    <location>
        <begin position="242"/>
        <end position="262"/>
    </location>
</feature>
<feature type="transmembrane region" description="Helical" evidence="1">
    <location>
        <begin position="219"/>
        <end position="235"/>
    </location>
</feature>
<feature type="transmembrane region" description="Helical" evidence="1">
    <location>
        <begin position="398"/>
        <end position="417"/>
    </location>
</feature>
<proteinExistence type="predicted"/>
<dbReference type="EMBL" id="JBHSSI010000072">
    <property type="protein sequence ID" value="MFC6261586.1"/>
    <property type="molecule type" value="Genomic_DNA"/>
</dbReference>
<protein>
    <recommendedName>
        <fullName evidence="4">Integral membrane protein</fullName>
    </recommendedName>
</protein>
<feature type="transmembrane region" description="Helical" evidence="1">
    <location>
        <begin position="146"/>
        <end position="164"/>
    </location>
</feature>
<dbReference type="RefSeq" id="WP_125688648.1">
    <property type="nucleotide sequence ID" value="NZ_JBHSSI010000072.1"/>
</dbReference>
<dbReference type="Proteomes" id="UP001596283">
    <property type="component" value="Unassembled WGS sequence"/>
</dbReference>
<feature type="transmembrane region" description="Helical" evidence="1">
    <location>
        <begin position="429"/>
        <end position="450"/>
    </location>
</feature>
<comment type="caution">
    <text evidence="2">The sequence shown here is derived from an EMBL/GenBank/DDBJ whole genome shotgun (WGS) entry which is preliminary data.</text>
</comment>
<reference evidence="3" key="1">
    <citation type="journal article" date="2019" name="Int. J. Syst. Evol. Microbiol.">
        <title>The Global Catalogue of Microorganisms (GCM) 10K type strain sequencing project: providing services to taxonomists for standard genome sequencing and annotation.</title>
        <authorList>
            <consortium name="The Broad Institute Genomics Platform"/>
            <consortium name="The Broad Institute Genome Sequencing Center for Infectious Disease"/>
            <person name="Wu L."/>
            <person name="Ma J."/>
        </authorList>
    </citation>
    <scope>NUCLEOTIDE SEQUENCE [LARGE SCALE GENOMIC DNA]</scope>
    <source>
        <strain evidence="3">CCM 8908</strain>
    </source>
</reference>
<feature type="transmembrane region" description="Helical" evidence="1">
    <location>
        <begin position="170"/>
        <end position="190"/>
    </location>
</feature>
<evidence type="ECO:0000256" key="1">
    <source>
        <dbReference type="SAM" id="Phobius"/>
    </source>
</evidence>
<sequence length="494" mass="55176">MKRLKQLSLTTWQAFTRHVSPAALATILAALVVGFLLFVPPLRGLADNGTFPQILANNGLYRLSGYQTTTYVNPQFGIMQYFNELRGTSFTAQTLFIQVAILLNRVVYSQTVFDVRFLGLTYAVPYLGGIYLLTRAMTQPYRRIRSYFLAVIIVFVFADASFVLSFNSFYATPVMVIGMLYVVATILIVARQRTTSWRLVIGFFVGVALLVTATPQNGPLVLCFLIASGGFFFVVTRGPRWLWLLTGILVVLALGGLSYTSLSREQRAVNRYQSFTHGVLTQDTDASQAIAHSGISRQYGLMKGEDYYPTAFTAKRPNSRSVHQQLLQRYTVGWVSRYYIQHPRQFMTLLNLAASDMMMTQNKSVGDYQKVAGKAPGAQVTIFTGFSAIAGSFFPRRFAFNLLLVVALLMVFAVGFYNDLRVQRVASVVRFFLVCGLLLIFISVPVMAIIDGGTTELAQRLLMVPLSIDMVLLIFLADMLNHRLWHTDDAETGV</sequence>
<evidence type="ECO:0000313" key="3">
    <source>
        <dbReference type="Proteomes" id="UP001596283"/>
    </source>
</evidence>
<organism evidence="2 3">
    <name type="scientific">Levilactobacillus fujinensis</name>
    <dbReference type="NCBI Taxonomy" id="2486024"/>
    <lineage>
        <taxon>Bacteria</taxon>
        <taxon>Bacillati</taxon>
        <taxon>Bacillota</taxon>
        <taxon>Bacilli</taxon>
        <taxon>Lactobacillales</taxon>
        <taxon>Lactobacillaceae</taxon>
        <taxon>Levilactobacillus</taxon>
    </lineage>
</organism>
<keyword evidence="1" id="KW-1133">Transmembrane helix</keyword>